<evidence type="ECO:0000313" key="2">
    <source>
        <dbReference type="EMBL" id="SEU20585.1"/>
    </source>
</evidence>
<keyword evidence="2" id="KW-0808">Transferase</keyword>
<dbReference type="GO" id="GO:0016301">
    <property type="term" value="F:kinase activity"/>
    <property type="evidence" value="ECO:0007669"/>
    <property type="project" value="UniProtKB-KW"/>
</dbReference>
<dbReference type="Gene3D" id="3.30.420.40">
    <property type="match status" value="2"/>
</dbReference>
<evidence type="ECO:0000256" key="1">
    <source>
        <dbReference type="ARBA" id="ARBA00006479"/>
    </source>
</evidence>
<dbReference type="SUPFAM" id="SSF53067">
    <property type="entry name" value="Actin-like ATPase domain"/>
    <property type="match status" value="1"/>
</dbReference>
<dbReference type="STRING" id="460384.SAMN05216313_15511"/>
<name>A0A1I0K9Q0_9FIRM</name>
<protein>
    <submittedName>
        <fullName evidence="2">Glucokinase</fullName>
    </submittedName>
</protein>
<dbReference type="InterPro" id="IPR043129">
    <property type="entry name" value="ATPase_NBD"/>
</dbReference>
<dbReference type="PANTHER" id="PTHR18964:SF149">
    <property type="entry name" value="BIFUNCTIONAL UDP-N-ACETYLGLUCOSAMINE 2-EPIMERASE_N-ACETYLMANNOSAMINE KINASE"/>
    <property type="match status" value="1"/>
</dbReference>
<keyword evidence="2" id="KW-0418">Kinase</keyword>
<comment type="similarity">
    <text evidence="1">Belongs to the ROK (NagC/XylR) family.</text>
</comment>
<keyword evidence="3" id="KW-1185">Reference proteome</keyword>
<organism evidence="2 3">
    <name type="scientific">Enterocloster lavalensis</name>
    <dbReference type="NCBI Taxonomy" id="460384"/>
    <lineage>
        <taxon>Bacteria</taxon>
        <taxon>Bacillati</taxon>
        <taxon>Bacillota</taxon>
        <taxon>Clostridia</taxon>
        <taxon>Lachnospirales</taxon>
        <taxon>Lachnospiraceae</taxon>
        <taxon>Enterocloster</taxon>
    </lineage>
</organism>
<sequence length="289" mass="30663">MREYIGIDIGGTKCAVVRGDESGRILEKRSFPTTDRANTLEQIFEHTGQIITDRTKAIGVSCGGPLDSKTGVILGPPNLPGWDYVPVTEYLTERFHLPAYLENDANACAVAEWRFGAGKGCENLIFLTFGTGLGAGLILDGKLYRGACGMAGEVGHVRLFPEGHTGYGKAGSYEGYCSGGGIAQYGLGSARELADKARAGDPRALAVWEQTGRNLGRLLAILMDILNPDVIVIGSIYARAGDLMQEACEQILTAEVLEPSLRACRVVPALLGESLGDVAALSVAMGIRE</sequence>
<dbReference type="Proteomes" id="UP000198508">
    <property type="component" value="Unassembled WGS sequence"/>
</dbReference>
<dbReference type="InterPro" id="IPR000600">
    <property type="entry name" value="ROK"/>
</dbReference>
<accession>A0A1I0K9Q0</accession>
<dbReference type="GeneID" id="93281402"/>
<dbReference type="CDD" id="cd23763">
    <property type="entry name" value="ASKHA_ATPase_ROK"/>
    <property type="match status" value="1"/>
</dbReference>
<proteinExistence type="inferred from homology"/>
<dbReference type="EMBL" id="FOIM01000055">
    <property type="protein sequence ID" value="SEU20585.1"/>
    <property type="molecule type" value="Genomic_DNA"/>
</dbReference>
<dbReference type="PANTHER" id="PTHR18964">
    <property type="entry name" value="ROK (REPRESSOR, ORF, KINASE) FAMILY"/>
    <property type="match status" value="1"/>
</dbReference>
<gene>
    <name evidence="2" type="ORF">SAMN05216313_15511</name>
</gene>
<dbReference type="RefSeq" id="WP_092371746.1">
    <property type="nucleotide sequence ID" value="NZ_CAJJSN010000001.1"/>
</dbReference>
<dbReference type="Pfam" id="PF00480">
    <property type="entry name" value="ROK"/>
    <property type="match status" value="1"/>
</dbReference>
<evidence type="ECO:0000313" key="3">
    <source>
        <dbReference type="Proteomes" id="UP000198508"/>
    </source>
</evidence>
<dbReference type="AlphaFoldDB" id="A0A1I0K9Q0"/>
<reference evidence="3" key="1">
    <citation type="submission" date="2016-10" db="EMBL/GenBank/DDBJ databases">
        <authorList>
            <person name="Varghese N."/>
            <person name="Submissions S."/>
        </authorList>
    </citation>
    <scope>NUCLEOTIDE SEQUENCE [LARGE SCALE GENOMIC DNA]</scope>
    <source>
        <strain evidence="3">NLAE-zl-G277</strain>
    </source>
</reference>